<dbReference type="SUPFAM" id="SSF50814">
    <property type="entry name" value="Lipocalins"/>
    <property type="match status" value="1"/>
</dbReference>
<dbReference type="PANTHER" id="PTHR11430">
    <property type="entry name" value="LIPOCALIN"/>
    <property type="match status" value="1"/>
</dbReference>
<reference evidence="6" key="1">
    <citation type="journal article" date="2022" name="J. Hered.">
        <title>A De Novo Chromosome-Level Genome Assembly of the White-Tailed Deer, Odocoileus Virginianus.</title>
        <authorList>
            <person name="London E.W."/>
            <person name="Roca A.L."/>
            <person name="Novakofski J.E."/>
            <person name="Mateus-Pinilla N.E."/>
        </authorList>
    </citation>
    <scope>NUCLEOTIDE SEQUENCE [LARGE SCALE GENOMIC DNA]</scope>
</reference>
<name>A0ABM4H9C4_ODOVR</name>
<dbReference type="InterPro" id="IPR012674">
    <property type="entry name" value="Calycin"/>
</dbReference>
<protein>
    <submittedName>
        <fullName evidence="7">Epididymal-specific lipocalin-5-like</fullName>
    </submittedName>
</protein>
<keyword evidence="6" id="KW-1185">Reference proteome</keyword>
<dbReference type="Proteomes" id="UP001652640">
    <property type="component" value="Chromosome 2"/>
</dbReference>
<evidence type="ECO:0000256" key="2">
    <source>
        <dbReference type="ARBA" id="ARBA00022448"/>
    </source>
</evidence>
<dbReference type="Gene3D" id="2.40.128.20">
    <property type="match status" value="1"/>
</dbReference>
<feature type="chain" id="PRO_5046887109" evidence="4">
    <location>
        <begin position="20"/>
        <end position="240"/>
    </location>
</feature>
<dbReference type="GeneID" id="110134173"/>
<evidence type="ECO:0000313" key="7">
    <source>
        <dbReference type="RefSeq" id="XP_070312175.1"/>
    </source>
</evidence>
<evidence type="ECO:0000256" key="3">
    <source>
        <dbReference type="RuleBase" id="RU003695"/>
    </source>
</evidence>
<organism evidence="6 7">
    <name type="scientific">Odocoileus virginianus</name>
    <name type="common">White-tailed deer</name>
    <dbReference type="NCBI Taxonomy" id="9874"/>
    <lineage>
        <taxon>Eukaryota</taxon>
        <taxon>Metazoa</taxon>
        <taxon>Chordata</taxon>
        <taxon>Craniata</taxon>
        <taxon>Vertebrata</taxon>
        <taxon>Euteleostomi</taxon>
        <taxon>Mammalia</taxon>
        <taxon>Eutheria</taxon>
        <taxon>Laurasiatheria</taxon>
        <taxon>Artiodactyla</taxon>
        <taxon>Ruminantia</taxon>
        <taxon>Pecora</taxon>
        <taxon>Cervidae</taxon>
        <taxon>Odocoileinae</taxon>
        <taxon>Odocoileus</taxon>
    </lineage>
</organism>
<evidence type="ECO:0000256" key="4">
    <source>
        <dbReference type="SAM" id="SignalP"/>
    </source>
</evidence>
<evidence type="ECO:0000256" key="1">
    <source>
        <dbReference type="ARBA" id="ARBA00006889"/>
    </source>
</evidence>
<gene>
    <name evidence="7" type="primary">LOC110134173</name>
</gene>
<accession>A0ABM4H9C4</accession>
<dbReference type="Pfam" id="PF00061">
    <property type="entry name" value="Lipocalin"/>
    <property type="match status" value="1"/>
</dbReference>
<evidence type="ECO:0000313" key="6">
    <source>
        <dbReference type="Proteomes" id="UP001652640"/>
    </source>
</evidence>
<reference evidence="7" key="2">
    <citation type="submission" date="2025-08" db="UniProtKB">
        <authorList>
            <consortium name="RefSeq"/>
        </authorList>
    </citation>
    <scope>IDENTIFICATION</scope>
    <source>
        <tissue evidence="7">Tongue muscle</tissue>
    </source>
</reference>
<dbReference type="PRINTS" id="PR00179">
    <property type="entry name" value="LIPOCALIN"/>
</dbReference>
<proteinExistence type="inferred from homology"/>
<dbReference type="RefSeq" id="XP_070312175.1">
    <property type="nucleotide sequence ID" value="XM_070456074.1"/>
</dbReference>
<sequence length="240" mass="26033">MRGNLLTVLLGLLVVLVAGKEDLGLQNFNLTQFSGMWYEIALASNLEHQSPSPGRKVGAVRVEHDGAQLSLTSVSDHMNLCVKEKNQAVKGDAPGKFKLPSDSGGKEVIVVATDYKTYAIMNITRHRGGKPSGELKLFTRTLDHNEKATEKFVETAVEQGLSASDVQLLTKDCECRARRPGGPLPRNHLPTSPPSLLHSDLCEPAVLGGESPSLPQGWGWVPRPPCHSWKRRLGSQGWGG</sequence>
<keyword evidence="2" id="KW-0813">Transport</keyword>
<feature type="domain" description="Lipocalin/cytosolic fatty-acid binding" evidence="5">
    <location>
        <begin position="34"/>
        <end position="166"/>
    </location>
</feature>
<dbReference type="InterPro" id="IPR000566">
    <property type="entry name" value="Lipocln_cytosolic_FA-bd_dom"/>
</dbReference>
<dbReference type="InterPro" id="IPR022272">
    <property type="entry name" value="Lipocalin_CS"/>
</dbReference>
<evidence type="ECO:0000259" key="5">
    <source>
        <dbReference type="Pfam" id="PF00061"/>
    </source>
</evidence>
<dbReference type="PANTHER" id="PTHR11430:SF71">
    <property type="entry name" value="EPIDIDYMAL-SPECIFIC LIPOCALIN-5"/>
    <property type="match status" value="1"/>
</dbReference>
<dbReference type="InterPro" id="IPR002345">
    <property type="entry name" value="Lipocalin"/>
</dbReference>
<feature type="signal peptide" evidence="4">
    <location>
        <begin position="1"/>
        <end position="19"/>
    </location>
</feature>
<dbReference type="PRINTS" id="PR01254">
    <property type="entry name" value="PGNDSYNTHASE"/>
</dbReference>
<dbReference type="PROSITE" id="PS00213">
    <property type="entry name" value="LIPOCALIN"/>
    <property type="match status" value="1"/>
</dbReference>
<comment type="similarity">
    <text evidence="1 3">Belongs to the calycin superfamily. Lipocalin family.</text>
</comment>
<keyword evidence="4" id="KW-0732">Signal</keyword>